<keyword evidence="6" id="KW-0261">Viral envelope protein</keyword>
<reference evidence="6 7" key="1">
    <citation type="journal article" date="2009" name="Science">
        <title>Green evolution and dynamic adaptations revealed by genomes of the marine picoeukaryotes Micromonas.</title>
        <authorList>
            <person name="Worden A.Z."/>
            <person name="Lee J.H."/>
            <person name="Mock T."/>
            <person name="Rouze P."/>
            <person name="Simmons M.P."/>
            <person name="Aerts A.L."/>
            <person name="Allen A.E."/>
            <person name="Cuvelier M.L."/>
            <person name="Derelle E."/>
            <person name="Everett M.V."/>
            <person name="Foulon E."/>
            <person name="Grimwood J."/>
            <person name="Gundlach H."/>
            <person name="Henrissat B."/>
            <person name="Napoli C."/>
            <person name="McDonald S.M."/>
            <person name="Parker M.S."/>
            <person name="Rombauts S."/>
            <person name="Salamov A."/>
            <person name="Von Dassow P."/>
            <person name="Badger J.H."/>
            <person name="Coutinho P.M."/>
            <person name="Demir E."/>
            <person name="Dubchak I."/>
            <person name="Gentemann C."/>
            <person name="Eikrem W."/>
            <person name="Gready J.E."/>
            <person name="John U."/>
            <person name="Lanier W."/>
            <person name="Lindquist E.A."/>
            <person name="Lucas S."/>
            <person name="Mayer K.F."/>
            <person name="Moreau H."/>
            <person name="Not F."/>
            <person name="Otillar R."/>
            <person name="Panaud O."/>
            <person name="Pangilinan J."/>
            <person name="Paulsen I."/>
            <person name="Piegu B."/>
            <person name="Poliakov A."/>
            <person name="Robbens S."/>
            <person name="Schmutz J."/>
            <person name="Toulza E."/>
            <person name="Wyss T."/>
            <person name="Zelensky A."/>
            <person name="Zhou K."/>
            <person name="Armbrust E.V."/>
            <person name="Bhattacharya D."/>
            <person name="Goodenough U.W."/>
            <person name="Van de Peer Y."/>
            <person name="Grigoriev I.V."/>
        </authorList>
    </citation>
    <scope>NUCLEOTIDE SEQUENCE [LARGE SCALE GENOMIC DNA]</scope>
    <source>
        <strain evidence="7">RCC299 / NOUM17</strain>
    </source>
</reference>
<dbReference type="KEGG" id="mis:MICPUN_62987"/>
<gene>
    <name evidence="6" type="primary">TOC34-2</name>
    <name evidence="6" type="ORF">MICPUN_62987</name>
</gene>
<evidence type="ECO:0000256" key="2">
    <source>
        <dbReference type="ARBA" id="ARBA00023136"/>
    </source>
</evidence>
<dbReference type="OrthoDB" id="2013615at2759"/>
<dbReference type="RefSeq" id="XP_002509092.1">
    <property type="nucleotide sequence ID" value="XM_002509046.1"/>
</dbReference>
<feature type="domain" description="Bacterial surface antigen (D15)" evidence="5">
    <location>
        <begin position="381"/>
        <end position="690"/>
    </location>
</feature>
<dbReference type="Gene3D" id="3.10.20.310">
    <property type="entry name" value="membrane protein fhac"/>
    <property type="match status" value="2"/>
</dbReference>
<keyword evidence="1" id="KW-0934">Plastid</keyword>
<evidence type="ECO:0000313" key="6">
    <source>
        <dbReference type="EMBL" id="ACO70350.1"/>
    </source>
</evidence>
<keyword evidence="1" id="KW-1002">Plastid outer membrane</keyword>
<evidence type="ECO:0000256" key="4">
    <source>
        <dbReference type="SAM" id="MobiDB-lite"/>
    </source>
</evidence>
<dbReference type="Pfam" id="PF01103">
    <property type="entry name" value="Omp85"/>
    <property type="match status" value="1"/>
</dbReference>
<evidence type="ECO:0000313" key="7">
    <source>
        <dbReference type="Proteomes" id="UP000002009"/>
    </source>
</evidence>
<keyword evidence="2" id="KW-0472">Membrane</keyword>
<dbReference type="Proteomes" id="UP000002009">
    <property type="component" value="Chromosome 12"/>
</dbReference>
<dbReference type="STRING" id="296587.C1FJH4"/>
<comment type="subcellular location">
    <subcellularLocation>
        <location evidence="3">Plastid</location>
        <location evidence="3">Chloroplast outer membrane</location>
    </subcellularLocation>
</comment>
<dbReference type="eggNOG" id="ENOG502QSQ3">
    <property type="taxonomic scope" value="Eukaryota"/>
</dbReference>
<dbReference type="Gene3D" id="2.40.160.50">
    <property type="entry name" value="membrane protein fhac: a member of the omp85/tpsb transporter family"/>
    <property type="match status" value="1"/>
</dbReference>
<proteinExistence type="predicted"/>
<evidence type="ECO:0000256" key="1">
    <source>
        <dbReference type="ARBA" id="ARBA00022805"/>
    </source>
</evidence>
<feature type="region of interest" description="Disordered" evidence="4">
    <location>
        <begin position="1"/>
        <end position="28"/>
    </location>
</feature>
<sequence>MDTSGERARQGAPNEWAQRARSLGNTVRDGVRPLRAQLARIRERASAAARGPAVASLTAATGVGSGPASSPGSSRPIGLIGAGMAFVARPSIAQIADAGSSSDGNPASAGDDSRPILISSVEFDAEDPDLAQLARSVVTIRPNFSYTVADISADVRRIFSTGLFEAVAPESVDTRDGVSLKFKLVANPVVRAVVLRGASQLPVTVIQSVIKPQIGKVLNTNAMVAAVHEMQEWYNDKKVAHEFVNVGISADGIIELQVQEPRIGNVEVRFIDRKTREPCEGQTKPAYIFRHLKNIRPGATLSGRMSEDITDLTNTSGLENVNVQFSQRLHAVDGSPIMDAIVNVTEKQKAGFSGGGGISAKGLQEGGMSALVANADYYRRNLFGKCQNLTARVELSPSPGGGKPDVDVKLSHTDPWIGDSHRTSRRVFLDSDSTSLEPIHAKAEPTDDNQDVDDVAAAGDGPKALYVRKVISGVEYRRPLAASWTGTLSATYQRAYTHDDLKQTCLHDAYNSPLTFSGLPHDTTFNVLSRFVYEGRGKDEALLVLTAEQAVPVTADMLWFNRVVVRARRKFHAMGATLEVAAKGGNIIGDLPPYEAFQIGGANSVRGYPEGGVGTGRKFIVGSAELSVPLAPDQFDGYVFFDIGSDLKSGSQVLGDPAQARGKPGQGYGYGAGIAMHTPVGPIRFEYAVSEKGAGRMHCGLARSF</sequence>
<dbReference type="InterPro" id="IPR039910">
    <property type="entry name" value="D15-like"/>
</dbReference>
<dbReference type="InterPro" id="IPR000184">
    <property type="entry name" value="Bac_surfAg_D15"/>
</dbReference>
<evidence type="ECO:0000256" key="3">
    <source>
        <dbReference type="ARBA" id="ARBA00024013"/>
    </source>
</evidence>
<dbReference type="GeneID" id="8248224"/>
<name>C1FJH4_MICCC</name>
<keyword evidence="6" id="KW-0946">Virion</keyword>
<evidence type="ECO:0000259" key="5">
    <source>
        <dbReference type="Pfam" id="PF01103"/>
    </source>
</evidence>
<accession>C1FJH4</accession>
<protein>
    <submittedName>
        <fullName evidence="6">Chloroplast envelope protein translocase</fullName>
    </submittedName>
</protein>
<dbReference type="PANTHER" id="PTHR12815:SF32">
    <property type="entry name" value="OUTER ENVELOPE PROTEIN 80, CHLOROPLASTIC"/>
    <property type="match status" value="1"/>
</dbReference>
<dbReference type="FunCoup" id="C1FJH4">
    <property type="interactions" value="318"/>
</dbReference>
<dbReference type="GO" id="GO:0009707">
    <property type="term" value="C:chloroplast outer membrane"/>
    <property type="evidence" value="ECO:0007669"/>
    <property type="project" value="UniProtKB-SubCell"/>
</dbReference>
<organism evidence="6 7">
    <name type="scientific">Micromonas commoda (strain RCC299 / NOUM17 / CCMP2709)</name>
    <name type="common">Picoplanktonic green alga</name>
    <dbReference type="NCBI Taxonomy" id="296587"/>
    <lineage>
        <taxon>Eukaryota</taxon>
        <taxon>Viridiplantae</taxon>
        <taxon>Chlorophyta</taxon>
        <taxon>Mamiellophyceae</taxon>
        <taxon>Mamiellales</taxon>
        <taxon>Mamiellaceae</taxon>
        <taxon>Micromonas</taxon>
    </lineage>
</organism>
<dbReference type="EMBL" id="CP001577">
    <property type="protein sequence ID" value="ACO70350.1"/>
    <property type="molecule type" value="Genomic_DNA"/>
</dbReference>
<keyword evidence="7" id="KW-1185">Reference proteome</keyword>
<dbReference type="AlphaFoldDB" id="C1FJH4"/>
<dbReference type="OMA" id="PPYEAFC"/>
<dbReference type="InParanoid" id="C1FJH4"/>
<dbReference type="PANTHER" id="PTHR12815">
    <property type="entry name" value="SORTING AND ASSEMBLY MACHINERY SAMM50 PROTEIN FAMILY MEMBER"/>
    <property type="match status" value="1"/>
</dbReference>